<dbReference type="GO" id="GO:0016787">
    <property type="term" value="F:hydrolase activity"/>
    <property type="evidence" value="ECO:0007669"/>
    <property type="project" value="UniProtKB-KW"/>
</dbReference>
<reference evidence="2 3" key="1">
    <citation type="submission" date="2020-04" db="EMBL/GenBank/DDBJ databases">
        <title>Flammeovirga sp. SR4, a novel species isolated from seawater.</title>
        <authorList>
            <person name="Wang X."/>
        </authorList>
    </citation>
    <scope>NUCLEOTIDE SEQUENCE [LARGE SCALE GENOMIC DNA]</scope>
    <source>
        <strain evidence="2 3">ATCC 23126</strain>
    </source>
</reference>
<dbReference type="InterPro" id="IPR024775">
    <property type="entry name" value="DinB-like"/>
</dbReference>
<protein>
    <submittedName>
        <fullName evidence="2">Putative metal-dependent hydrolase</fullName>
    </submittedName>
</protein>
<comment type="caution">
    <text evidence="2">The sequence shown here is derived from an EMBL/GenBank/DDBJ whole genome shotgun (WGS) entry which is preliminary data.</text>
</comment>
<dbReference type="SUPFAM" id="SSF109854">
    <property type="entry name" value="DinB/YfiT-like putative metalloenzymes"/>
    <property type="match status" value="1"/>
</dbReference>
<evidence type="ECO:0000313" key="3">
    <source>
        <dbReference type="Proteomes" id="UP000576082"/>
    </source>
</evidence>
<dbReference type="Gene3D" id="1.20.120.450">
    <property type="entry name" value="dinb family like domain"/>
    <property type="match status" value="1"/>
</dbReference>
<evidence type="ECO:0000259" key="1">
    <source>
        <dbReference type="Pfam" id="PF12867"/>
    </source>
</evidence>
<proteinExistence type="predicted"/>
<gene>
    <name evidence="2" type="ORF">HHU12_05425</name>
</gene>
<accession>A0A7X9RR29</accession>
<dbReference type="AlphaFoldDB" id="A0A7X9RR29"/>
<organism evidence="2 3">
    <name type="scientific">Flammeovirga aprica JL-4</name>
    <dbReference type="NCBI Taxonomy" id="694437"/>
    <lineage>
        <taxon>Bacteria</taxon>
        <taxon>Pseudomonadati</taxon>
        <taxon>Bacteroidota</taxon>
        <taxon>Cytophagia</taxon>
        <taxon>Cytophagales</taxon>
        <taxon>Flammeovirgaceae</taxon>
        <taxon>Flammeovirga</taxon>
    </lineage>
</organism>
<dbReference type="Proteomes" id="UP000576082">
    <property type="component" value="Unassembled WGS sequence"/>
</dbReference>
<dbReference type="Pfam" id="PF12867">
    <property type="entry name" value="DinB_2"/>
    <property type="match status" value="1"/>
</dbReference>
<dbReference type="RefSeq" id="WP_169655718.1">
    <property type="nucleotide sequence ID" value="NZ_JABANE010000010.1"/>
</dbReference>
<evidence type="ECO:0000313" key="2">
    <source>
        <dbReference type="EMBL" id="NME67398.1"/>
    </source>
</evidence>
<keyword evidence="2" id="KW-0378">Hydrolase</keyword>
<dbReference type="NCBIfam" id="NF009807">
    <property type="entry name" value="PRK13291.1"/>
    <property type="match status" value="1"/>
</dbReference>
<sequence length="193" mass="23149">MNNSQITLETLRFPFGKFEVPTYIQENQITLWIHEIKVFPIRLKELVENLSTEELSLIYRPGGWNIKQVVHHCADSHMNSYIRFKLALTEDNPSIRPYFEDRWAELVDSQEEDLTDTLQLIAFLHKKWTYLLERLTKEELDRTFFHPESEEQTRLKENIGIYAWHCNHHLGHIKQALNYRNVFPEIVENLELK</sequence>
<feature type="domain" description="DinB-like" evidence="1">
    <location>
        <begin position="42"/>
        <end position="173"/>
    </location>
</feature>
<dbReference type="InterPro" id="IPR034660">
    <property type="entry name" value="DinB/YfiT-like"/>
</dbReference>
<name>A0A7X9RR29_9BACT</name>
<keyword evidence="3" id="KW-1185">Reference proteome</keyword>
<dbReference type="EMBL" id="JABANE010000010">
    <property type="protein sequence ID" value="NME67398.1"/>
    <property type="molecule type" value="Genomic_DNA"/>
</dbReference>